<gene>
    <name evidence="1" type="ORF">EV210_114140</name>
</gene>
<dbReference type="Proteomes" id="UP000295063">
    <property type="component" value="Unassembled WGS sequence"/>
</dbReference>
<sequence>MIRMYFYRGQLRDFESSAIAIRAVLTYIRLVELILRI</sequence>
<name>A0A4R1Q2B2_9FIRM</name>
<comment type="caution">
    <text evidence="1">The sequence shown here is derived from an EMBL/GenBank/DDBJ whole genome shotgun (WGS) entry which is preliminary data.</text>
</comment>
<evidence type="ECO:0000313" key="2">
    <source>
        <dbReference type="Proteomes" id="UP000295063"/>
    </source>
</evidence>
<evidence type="ECO:0000313" key="1">
    <source>
        <dbReference type="EMBL" id="TCL35120.1"/>
    </source>
</evidence>
<reference evidence="1 2" key="1">
    <citation type="submission" date="2019-03" db="EMBL/GenBank/DDBJ databases">
        <title>Genomic Encyclopedia of Type Strains, Phase IV (KMG-IV): sequencing the most valuable type-strain genomes for metagenomic binning, comparative biology and taxonomic classification.</title>
        <authorList>
            <person name="Goeker M."/>
        </authorList>
    </citation>
    <scope>NUCLEOTIDE SEQUENCE [LARGE SCALE GENOMIC DNA]</scope>
    <source>
        <strain evidence="1 2">DSM 15969</strain>
    </source>
</reference>
<dbReference type="EMBL" id="SLUI01000014">
    <property type="protein sequence ID" value="TCL35120.1"/>
    <property type="molecule type" value="Genomic_DNA"/>
</dbReference>
<keyword evidence="2" id="KW-1185">Reference proteome</keyword>
<proteinExistence type="predicted"/>
<dbReference type="AlphaFoldDB" id="A0A4R1Q2B2"/>
<organism evidence="1 2">
    <name type="scientific">Anaerospora hongkongensis</name>
    <dbReference type="NCBI Taxonomy" id="244830"/>
    <lineage>
        <taxon>Bacteria</taxon>
        <taxon>Bacillati</taxon>
        <taxon>Bacillota</taxon>
        <taxon>Negativicutes</taxon>
        <taxon>Selenomonadales</taxon>
        <taxon>Sporomusaceae</taxon>
        <taxon>Anaerospora</taxon>
    </lineage>
</organism>
<accession>A0A4R1Q2B2</accession>
<protein>
    <submittedName>
        <fullName evidence="1">Uncharacterized protein</fullName>
    </submittedName>
</protein>